<gene>
    <name evidence="13" type="ORF">TCAL_02825</name>
</gene>
<feature type="region of interest" description="Disordered" evidence="12">
    <location>
        <begin position="98"/>
        <end position="118"/>
    </location>
</feature>
<keyword evidence="10" id="KW-0325">Glycoprotein</keyword>
<evidence type="ECO:0000256" key="8">
    <source>
        <dbReference type="ARBA" id="ARBA00023034"/>
    </source>
</evidence>
<dbReference type="FunFam" id="3.90.550.50:FF:000001">
    <property type="entry name" value="Hexosyltransferase"/>
    <property type="match status" value="1"/>
</dbReference>
<name>A0A553NWX2_TIGCA</name>
<evidence type="ECO:0000256" key="6">
    <source>
        <dbReference type="ARBA" id="ARBA00022968"/>
    </source>
</evidence>
<dbReference type="OMA" id="NSIRESW"/>
<dbReference type="Proteomes" id="UP000318571">
    <property type="component" value="Chromosome 9"/>
</dbReference>
<comment type="subcellular location">
    <subcellularLocation>
        <location evidence="1 11">Golgi apparatus membrane</location>
        <topology evidence="1 11">Single-pass type II membrane protein</topology>
    </subcellularLocation>
</comment>
<evidence type="ECO:0000256" key="9">
    <source>
        <dbReference type="ARBA" id="ARBA00023136"/>
    </source>
</evidence>
<sequence length="401" mass="45440">MKLIWVSIRILGASVFLCSLIGFYHIGKLMSRSNTALSKRSIQTTPSHQQNTFPKTIGSLIQDVPKSSLPNEIWDQDLHATNTKQVDEDEDVRINGEFSALDPTEKEPTMTSRGKQHDARAPLVRDIFQHSWKVSGADICQKKPKVDILVVVISSPSHILQRNSIRESWGEQVKERKRMALLFILGRSPDLDQHVINESIQYEDIVLTNHEDTYENLSLKILAALQWYQDFCPQAKYLVKVDDDVFMQIPRLHTLLAGMNRSKLNHGKKLILGNVASGWAPSHEINSKYYISPKEFNKTVFPAFVTGPSYVISTPAIPELLALAWDHPYIPLEDVFITGILAEMANVPRRLVMEFRNNAARIPAKFLGCTLLRTISIHQVTPFEQKEMTILARNPQCGPPK</sequence>
<organism evidence="13 14">
    <name type="scientific">Tigriopus californicus</name>
    <name type="common">Marine copepod</name>
    <dbReference type="NCBI Taxonomy" id="6832"/>
    <lineage>
        <taxon>Eukaryota</taxon>
        <taxon>Metazoa</taxon>
        <taxon>Ecdysozoa</taxon>
        <taxon>Arthropoda</taxon>
        <taxon>Crustacea</taxon>
        <taxon>Multicrustacea</taxon>
        <taxon>Hexanauplia</taxon>
        <taxon>Copepoda</taxon>
        <taxon>Harpacticoida</taxon>
        <taxon>Harpacticidae</taxon>
        <taxon>Tigriopus</taxon>
    </lineage>
</organism>
<dbReference type="InterPro" id="IPR002659">
    <property type="entry name" value="Glyco_trans_31"/>
</dbReference>
<reference evidence="13 14" key="1">
    <citation type="journal article" date="2018" name="Nat. Ecol. Evol.">
        <title>Genomic signatures of mitonuclear coevolution across populations of Tigriopus californicus.</title>
        <authorList>
            <person name="Barreto F.S."/>
            <person name="Watson E.T."/>
            <person name="Lima T.G."/>
            <person name="Willett C.S."/>
            <person name="Edmands S."/>
            <person name="Li W."/>
            <person name="Burton R.S."/>
        </authorList>
    </citation>
    <scope>NUCLEOTIDE SEQUENCE [LARGE SCALE GENOMIC DNA]</scope>
    <source>
        <strain evidence="13 14">San Diego</strain>
    </source>
</reference>
<dbReference type="STRING" id="6832.A0A553NWX2"/>
<keyword evidence="3 11" id="KW-0328">Glycosyltransferase</keyword>
<evidence type="ECO:0000256" key="1">
    <source>
        <dbReference type="ARBA" id="ARBA00004323"/>
    </source>
</evidence>
<comment type="caution">
    <text evidence="13">The sequence shown here is derived from an EMBL/GenBank/DDBJ whole genome shotgun (WGS) entry which is preliminary data.</text>
</comment>
<keyword evidence="8 11" id="KW-0333">Golgi apparatus</keyword>
<evidence type="ECO:0000256" key="7">
    <source>
        <dbReference type="ARBA" id="ARBA00022989"/>
    </source>
</evidence>
<dbReference type="Gene3D" id="3.90.550.50">
    <property type="match status" value="1"/>
</dbReference>
<evidence type="ECO:0000256" key="4">
    <source>
        <dbReference type="ARBA" id="ARBA00022679"/>
    </source>
</evidence>
<dbReference type="PANTHER" id="PTHR11214">
    <property type="entry name" value="BETA-1,3-N-ACETYLGLUCOSAMINYLTRANSFERASE"/>
    <property type="match status" value="1"/>
</dbReference>
<protein>
    <recommendedName>
        <fullName evidence="11">Hexosyltransferase</fullName>
        <ecNumber evidence="11">2.4.1.-</ecNumber>
    </recommendedName>
</protein>
<keyword evidence="9 11" id="KW-0472">Membrane</keyword>
<keyword evidence="7 11" id="KW-1133">Transmembrane helix</keyword>
<dbReference type="PANTHER" id="PTHR11214:SF379">
    <property type="entry name" value="HEXOSYLTRANSFERASE-RELATED"/>
    <property type="match status" value="1"/>
</dbReference>
<accession>A0A553NWX2</accession>
<evidence type="ECO:0000256" key="5">
    <source>
        <dbReference type="ARBA" id="ARBA00022692"/>
    </source>
</evidence>
<keyword evidence="14" id="KW-1185">Reference proteome</keyword>
<evidence type="ECO:0000313" key="13">
    <source>
        <dbReference type="EMBL" id="TRY69931.1"/>
    </source>
</evidence>
<dbReference type="AlphaFoldDB" id="A0A553NWX2"/>
<feature type="transmembrane region" description="Helical" evidence="11">
    <location>
        <begin position="6"/>
        <end position="26"/>
    </location>
</feature>
<evidence type="ECO:0000256" key="3">
    <source>
        <dbReference type="ARBA" id="ARBA00022676"/>
    </source>
</evidence>
<keyword evidence="5 11" id="KW-0812">Transmembrane</keyword>
<comment type="similarity">
    <text evidence="2 11">Belongs to the glycosyltransferase 31 family.</text>
</comment>
<evidence type="ECO:0000256" key="2">
    <source>
        <dbReference type="ARBA" id="ARBA00008661"/>
    </source>
</evidence>
<evidence type="ECO:0000256" key="10">
    <source>
        <dbReference type="ARBA" id="ARBA00023180"/>
    </source>
</evidence>
<evidence type="ECO:0000256" key="12">
    <source>
        <dbReference type="SAM" id="MobiDB-lite"/>
    </source>
</evidence>
<dbReference type="EC" id="2.4.1.-" evidence="11"/>
<evidence type="ECO:0000256" key="11">
    <source>
        <dbReference type="RuleBase" id="RU363063"/>
    </source>
</evidence>
<dbReference type="Pfam" id="PF01762">
    <property type="entry name" value="Galactosyl_T"/>
    <property type="match status" value="1"/>
</dbReference>
<evidence type="ECO:0000313" key="14">
    <source>
        <dbReference type="Proteomes" id="UP000318571"/>
    </source>
</evidence>
<dbReference type="GO" id="GO:0016758">
    <property type="term" value="F:hexosyltransferase activity"/>
    <property type="evidence" value="ECO:0007669"/>
    <property type="project" value="InterPro"/>
</dbReference>
<dbReference type="EMBL" id="VCGU01000009">
    <property type="protein sequence ID" value="TRY69931.1"/>
    <property type="molecule type" value="Genomic_DNA"/>
</dbReference>
<dbReference type="GO" id="GO:0006493">
    <property type="term" value="P:protein O-linked glycosylation"/>
    <property type="evidence" value="ECO:0007669"/>
    <property type="project" value="TreeGrafter"/>
</dbReference>
<keyword evidence="4" id="KW-0808">Transferase</keyword>
<dbReference type="GO" id="GO:0000139">
    <property type="term" value="C:Golgi membrane"/>
    <property type="evidence" value="ECO:0007669"/>
    <property type="project" value="UniProtKB-SubCell"/>
</dbReference>
<proteinExistence type="inferred from homology"/>
<keyword evidence="6 11" id="KW-0735">Signal-anchor</keyword>